<gene>
    <name evidence="3" type="ORF">E4663_11540</name>
</gene>
<evidence type="ECO:0000259" key="2">
    <source>
        <dbReference type="Pfam" id="PF00117"/>
    </source>
</evidence>
<protein>
    <submittedName>
        <fullName evidence="3">Aminodeoxychorismate/anthranilate synthase component II</fullName>
    </submittedName>
</protein>
<dbReference type="PRINTS" id="PR00097">
    <property type="entry name" value="ANTSNTHASEII"/>
</dbReference>
<dbReference type="InterPro" id="IPR006221">
    <property type="entry name" value="TrpG/PapA_dom"/>
</dbReference>
<dbReference type="PANTHER" id="PTHR43418:SF4">
    <property type="entry name" value="MULTIFUNCTIONAL TRYPTOPHAN BIOSYNTHESIS PROTEIN"/>
    <property type="match status" value="1"/>
</dbReference>
<keyword evidence="4" id="KW-1185">Reference proteome</keyword>
<dbReference type="NCBIfam" id="TIGR00566">
    <property type="entry name" value="trpG_papA"/>
    <property type="match status" value="1"/>
</dbReference>
<dbReference type="InterPro" id="IPR050472">
    <property type="entry name" value="Anth_synth/Amidotransfase"/>
</dbReference>
<organism evidence="3 4">
    <name type="scientific">Halobacillus salinus</name>
    <dbReference type="NCBI Taxonomy" id="192814"/>
    <lineage>
        <taxon>Bacteria</taxon>
        <taxon>Bacillati</taxon>
        <taxon>Bacillota</taxon>
        <taxon>Bacilli</taxon>
        <taxon>Bacillales</taxon>
        <taxon>Bacillaceae</taxon>
        <taxon>Halobacillus</taxon>
    </lineage>
</organism>
<accession>A0A4Z0GZU8</accession>
<dbReference type="FunFam" id="3.40.50.880:FF:000003">
    <property type="entry name" value="Anthranilate synthase component II"/>
    <property type="match status" value="1"/>
</dbReference>
<dbReference type="InterPro" id="IPR017926">
    <property type="entry name" value="GATASE"/>
</dbReference>
<sequence length="197" mass="22220">MILIIDNYDSFTYNLFQYFKQMTSEVLVVRNDQLTMEEVEEWKPALIVLSPGPGNPGETGVSVEVLRVFSGRIFILGICLGHQLIVEFFGGDVVKGKQPMQGKVTTISHDGKTMFDGLPAPLKVTRYHSLVTPEASLPSCLEVSARSQDNVVMAVRHRMLPIEGIQFHPESIMTECGFDMLKQAYEQALHYRKEKVR</sequence>
<keyword evidence="1" id="KW-0315">Glutamine amidotransferase</keyword>
<dbReference type="CDD" id="cd01743">
    <property type="entry name" value="GATase1_Anthranilate_Synthase"/>
    <property type="match status" value="1"/>
</dbReference>
<name>A0A4Z0GZU8_9BACI</name>
<dbReference type="GO" id="GO:0000162">
    <property type="term" value="P:L-tryptophan biosynthetic process"/>
    <property type="evidence" value="ECO:0007669"/>
    <property type="project" value="TreeGrafter"/>
</dbReference>
<dbReference type="SUPFAM" id="SSF52317">
    <property type="entry name" value="Class I glutamine amidotransferase-like"/>
    <property type="match status" value="1"/>
</dbReference>
<dbReference type="AlphaFoldDB" id="A0A4Z0GZU8"/>
<evidence type="ECO:0000256" key="1">
    <source>
        <dbReference type="ARBA" id="ARBA00022962"/>
    </source>
</evidence>
<evidence type="ECO:0000313" key="3">
    <source>
        <dbReference type="EMBL" id="TGB02783.1"/>
    </source>
</evidence>
<dbReference type="PANTHER" id="PTHR43418">
    <property type="entry name" value="MULTIFUNCTIONAL TRYPTOPHAN BIOSYNTHESIS PROTEIN-RELATED"/>
    <property type="match status" value="1"/>
</dbReference>
<dbReference type="Gene3D" id="3.40.50.880">
    <property type="match status" value="1"/>
</dbReference>
<proteinExistence type="predicted"/>
<dbReference type="STRING" id="192814.GCA_900166575_02877"/>
<dbReference type="PRINTS" id="PR00096">
    <property type="entry name" value="GATASE"/>
</dbReference>
<dbReference type="GO" id="GO:0004049">
    <property type="term" value="F:anthranilate synthase activity"/>
    <property type="evidence" value="ECO:0007669"/>
    <property type="project" value="TreeGrafter"/>
</dbReference>
<dbReference type="Proteomes" id="UP000297982">
    <property type="component" value="Unassembled WGS sequence"/>
</dbReference>
<evidence type="ECO:0000313" key="4">
    <source>
        <dbReference type="Proteomes" id="UP000297982"/>
    </source>
</evidence>
<dbReference type="GO" id="GO:0005829">
    <property type="term" value="C:cytosol"/>
    <property type="evidence" value="ECO:0007669"/>
    <property type="project" value="TreeGrafter"/>
</dbReference>
<dbReference type="Pfam" id="PF00117">
    <property type="entry name" value="GATase"/>
    <property type="match status" value="1"/>
</dbReference>
<dbReference type="PROSITE" id="PS51273">
    <property type="entry name" value="GATASE_TYPE_1"/>
    <property type="match status" value="1"/>
</dbReference>
<comment type="caution">
    <text evidence="3">The sequence shown here is derived from an EMBL/GenBank/DDBJ whole genome shotgun (WGS) entry which is preliminary data.</text>
</comment>
<dbReference type="InterPro" id="IPR029062">
    <property type="entry name" value="Class_I_gatase-like"/>
</dbReference>
<dbReference type="RefSeq" id="WP_135327729.1">
    <property type="nucleotide sequence ID" value="NZ_SRJC01000002.1"/>
</dbReference>
<reference evidence="3 4" key="1">
    <citation type="journal article" date="2003" name="Int. J. Syst. Evol. Microbiol.">
        <title>Halobacillus salinus sp. nov., isolated from a salt lake on the coast of the East Sea in Korea.</title>
        <authorList>
            <person name="Yoon J.H."/>
            <person name="Kang K.H."/>
            <person name="Park Y.H."/>
        </authorList>
    </citation>
    <scope>NUCLEOTIDE SEQUENCE [LARGE SCALE GENOMIC DNA]</scope>
    <source>
        <strain evidence="3 4">HSL-3</strain>
    </source>
</reference>
<feature type="domain" description="Glutamine amidotransferase" evidence="2">
    <location>
        <begin position="3"/>
        <end position="185"/>
    </location>
</feature>
<dbReference type="EMBL" id="SRJC01000002">
    <property type="protein sequence ID" value="TGB02783.1"/>
    <property type="molecule type" value="Genomic_DNA"/>
</dbReference>